<reference evidence="1" key="1">
    <citation type="submission" date="2023-07" db="EMBL/GenBank/DDBJ databases">
        <authorList>
            <consortium name="AG Swart"/>
            <person name="Singh M."/>
            <person name="Singh A."/>
            <person name="Seah K."/>
            <person name="Emmerich C."/>
        </authorList>
    </citation>
    <scope>NUCLEOTIDE SEQUENCE</scope>
    <source>
        <strain evidence="1">DP1</strain>
    </source>
</reference>
<dbReference type="EMBL" id="CAMPGE010012072">
    <property type="protein sequence ID" value="CAI2370860.1"/>
    <property type="molecule type" value="Genomic_DNA"/>
</dbReference>
<evidence type="ECO:0000313" key="1">
    <source>
        <dbReference type="EMBL" id="CAI2370860.1"/>
    </source>
</evidence>
<comment type="caution">
    <text evidence="1">The sequence shown here is derived from an EMBL/GenBank/DDBJ whole genome shotgun (WGS) entry which is preliminary data.</text>
</comment>
<gene>
    <name evidence="1" type="ORF">ECRASSUSDP1_LOCUS12179</name>
</gene>
<organism evidence="1 2">
    <name type="scientific">Euplotes crassus</name>
    <dbReference type="NCBI Taxonomy" id="5936"/>
    <lineage>
        <taxon>Eukaryota</taxon>
        <taxon>Sar</taxon>
        <taxon>Alveolata</taxon>
        <taxon>Ciliophora</taxon>
        <taxon>Intramacronucleata</taxon>
        <taxon>Spirotrichea</taxon>
        <taxon>Hypotrichia</taxon>
        <taxon>Euplotida</taxon>
        <taxon>Euplotidae</taxon>
        <taxon>Moneuplotes</taxon>
    </lineage>
</organism>
<dbReference type="Proteomes" id="UP001295684">
    <property type="component" value="Unassembled WGS sequence"/>
</dbReference>
<dbReference type="AlphaFoldDB" id="A0AAD1USW3"/>
<accession>A0AAD1USW3</accession>
<protein>
    <submittedName>
        <fullName evidence="1">Uncharacterized protein</fullName>
    </submittedName>
</protein>
<sequence>MAKACNGMNEKGDFKFKKIPRIDLINARSDYKIFTMNTKSKPKISLLKNSQQSIEKGQNSTKFTDNLESLSKSPLTLKSQSIFHKRKTSSNPRRHLQIYDASHHIQHLELPQKGLNFQNPLLCYQKPHTSKQQYKPECKTSPFSVEHAGDSPLLAKPSCTFKQIFKPRVVQRPVKPIKVKIPPINEECDISVIDGQVEVVEVAEKEDRRYGWMDIVNNEVLQ</sequence>
<evidence type="ECO:0000313" key="2">
    <source>
        <dbReference type="Proteomes" id="UP001295684"/>
    </source>
</evidence>
<keyword evidence="2" id="KW-1185">Reference proteome</keyword>
<name>A0AAD1USW3_EUPCR</name>
<proteinExistence type="predicted"/>